<dbReference type="CDD" id="cd12797">
    <property type="entry name" value="M23_peptidase"/>
    <property type="match status" value="1"/>
</dbReference>
<evidence type="ECO:0000259" key="2">
    <source>
        <dbReference type="Pfam" id="PF01551"/>
    </source>
</evidence>
<dbReference type="PANTHER" id="PTHR21666">
    <property type="entry name" value="PEPTIDASE-RELATED"/>
    <property type="match status" value="1"/>
</dbReference>
<proteinExistence type="predicted"/>
<reference evidence="3 4" key="1">
    <citation type="journal article" date="2015" name="Nature">
        <title>rRNA introns, odd ribosomes, and small enigmatic genomes across a large radiation of phyla.</title>
        <authorList>
            <person name="Brown C.T."/>
            <person name="Hug L.A."/>
            <person name="Thomas B.C."/>
            <person name="Sharon I."/>
            <person name="Castelle C.J."/>
            <person name="Singh A."/>
            <person name="Wilkins M.J."/>
            <person name="Williams K.H."/>
            <person name="Banfield J.F."/>
        </authorList>
    </citation>
    <scope>NUCLEOTIDE SEQUENCE [LARGE SCALE GENOMIC DNA]</scope>
</reference>
<dbReference type="SUPFAM" id="SSF51261">
    <property type="entry name" value="Duplicated hybrid motif"/>
    <property type="match status" value="1"/>
</dbReference>
<dbReference type="EMBL" id="LBYR01000001">
    <property type="protein sequence ID" value="KKR56281.1"/>
    <property type="molecule type" value="Genomic_DNA"/>
</dbReference>
<dbReference type="GO" id="GO:0004222">
    <property type="term" value="F:metalloendopeptidase activity"/>
    <property type="evidence" value="ECO:0007669"/>
    <property type="project" value="TreeGrafter"/>
</dbReference>
<dbReference type="InterPro" id="IPR011055">
    <property type="entry name" value="Dup_hybrid_motif"/>
</dbReference>
<name>A0A0G0S200_9BACT</name>
<feature type="transmembrane region" description="Helical" evidence="1">
    <location>
        <begin position="63"/>
        <end position="82"/>
    </location>
</feature>
<dbReference type="PANTHER" id="PTHR21666:SF270">
    <property type="entry name" value="MUREIN HYDROLASE ACTIVATOR ENVC"/>
    <property type="match status" value="1"/>
</dbReference>
<feature type="domain" description="M23ase beta-sheet core" evidence="2">
    <location>
        <begin position="123"/>
        <end position="218"/>
    </location>
</feature>
<keyword evidence="1" id="KW-0472">Membrane</keyword>
<accession>A0A0G0S200</accession>
<protein>
    <submittedName>
        <fullName evidence="3">Metalloendopeptidase-like protein membrane protein</fullName>
    </submittedName>
</protein>
<dbReference type="Proteomes" id="UP000034627">
    <property type="component" value="Unassembled WGS sequence"/>
</dbReference>
<sequence length="224" mass="24670">MRKIRIELPKYRLQLDVKLVKRRKPLLDEPILPTPSIVRRKYRKGTFAARFVRYLVDHKNTKGVFAGVFAFVAITAIFIPQASSAEAEGVANVIIESQTNLATEKGMEYPVEVIRINQNYAFFHQGLDLGGKTGDIITPIMPGVVAYAGWDRSGYGNLVVLEHKNGIDSYYAHLSKITVKTGQVVDTNAVVGLMGATGRATGTHLHLEIHQNGVSLSPLTVLSK</sequence>
<dbReference type="Gene3D" id="2.70.70.10">
    <property type="entry name" value="Glucose Permease (Domain IIA)"/>
    <property type="match status" value="1"/>
</dbReference>
<evidence type="ECO:0000256" key="1">
    <source>
        <dbReference type="SAM" id="Phobius"/>
    </source>
</evidence>
<evidence type="ECO:0000313" key="4">
    <source>
        <dbReference type="Proteomes" id="UP000034627"/>
    </source>
</evidence>
<gene>
    <name evidence="3" type="ORF">UT93_C0001G0018</name>
</gene>
<dbReference type="InterPro" id="IPR050570">
    <property type="entry name" value="Cell_wall_metabolism_enzyme"/>
</dbReference>
<organism evidence="3 4">
    <name type="scientific">Candidatus Woesebacteria bacterium GW2011_GWF1_40_24</name>
    <dbReference type="NCBI Taxonomy" id="1618601"/>
    <lineage>
        <taxon>Bacteria</taxon>
        <taxon>Candidatus Woeseibacteriota</taxon>
    </lineage>
</organism>
<evidence type="ECO:0000313" key="3">
    <source>
        <dbReference type="EMBL" id="KKR56281.1"/>
    </source>
</evidence>
<comment type="caution">
    <text evidence="3">The sequence shown here is derived from an EMBL/GenBank/DDBJ whole genome shotgun (WGS) entry which is preliminary data.</text>
</comment>
<keyword evidence="1" id="KW-0812">Transmembrane</keyword>
<keyword evidence="1" id="KW-1133">Transmembrane helix</keyword>
<dbReference type="Pfam" id="PF01551">
    <property type="entry name" value="Peptidase_M23"/>
    <property type="match status" value="1"/>
</dbReference>
<dbReference type="AlphaFoldDB" id="A0A0G0S200"/>
<dbReference type="InterPro" id="IPR016047">
    <property type="entry name" value="M23ase_b-sheet_dom"/>
</dbReference>